<dbReference type="SMART" id="SM00256">
    <property type="entry name" value="FBOX"/>
    <property type="match status" value="1"/>
</dbReference>
<dbReference type="PANTHER" id="PTHR31111:SF99">
    <property type="entry name" value="F-BOX PROTEIN DOR"/>
    <property type="match status" value="1"/>
</dbReference>
<dbReference type="EMBL" id="HG994368">
    <property type="protein sequence ID" value="CAF1825244.1"/>
    <property type="molecule type" value="Genomic_DNA"/>
</dbReference>
<evidence type="ECO:0000256" key="1">
    <source>
        <dbReference type="SAM" id="MobiDB-lite"/>
    </source>
</evidence>
<gene>
    <name evidence="3" type="ORF">DARMORV10_C04P18520.1</name>
</gene>
<proteinExistence type="predicted"/>
<dbReference type="Proteomes" id="UP001295469">
    <property type="component" value="Chromosome C04"/>
</dbReference>
<dbReference type="Pfam" id="PF00646">
    <property type="entry name" value="F-box"/>
    <property type="match status" value="1"/>
</dbReference>
<dbReference type="PANTHER" id="PTHR31111">
    <property type="entry name" value="BNAA05G37150D PROTEIN-RELATED"/>
    <property type="match status" value="1"/>
</dbReference>
<dbReference type="InterPro" id="IPR001810">
    <property type="entry name" value="F-box_dom"/>
</dbReference>
<dbReference type="Gene3D" id="1.20.1280.50">
    <property type="match status" value="1"/>
</dbReference>
<dbReference type="InterPro" id="IPR036047">
    <property type="entry name" value="F-box-like_dom_sf"/>
</dbReference>
<name>A0A816JJF9_BRANA</name>
<sequence length="163" mass="18999">MKKQASPSAMNSRRHNVSDDPQTIRRRSSRLSADELLLNIPIDLIMDIFSRLPLKSIARYYCVSKRWASVLRRPDFSELFFTKSLASRKVLFACQKKSKVTFFSSVQPQNHGENLSHITGDHRITFRVERVYDISSPVNGFVCIRDYRILKRKENQRACICDM</sequence>
<organism evidence="3">
    <name type="scientific">Brassica napus</name>
    <name type="common">Rape</name>
    <dbReference type="NCBI Taxonomy" id="3708"/>
    <lineage>
        <taxon>Eukaryota</taxon>
        <taxon>Viridiplantae</taxon>
        <taxon>Streptophyta</taxon>
        <taxon>Embryophyta</taxon>
        <taxon>Tracheophyta</taxon>
        <taxon>Spermatophyta</taxon>
        <taxon>Magnoliopsida</taxon>
        <taxon>eudicotyledons</taxon>
        <taxon>Gunneridae</taxon>
        <taxon>Pentapetalae</taxon>
        <taxon>rosids</taxon>
        <taxon>malvids</taxon>
        <taxon>Brassicales</taxon>
        <taxon>Brassicaceae</taxon>
        <taxon>Brassiceae</taxon>
        <taxon>Brassica</taxon>
    </lineage>
</organism>
<feature type="domain" description="F-box" evidence="2">
    <location>
        <begin position="34"/>
        <end position="84"/>
    </location>
</feature>
<dbReference type="PROSITE" id="PS50181">
    <property type="entry name" value="FBOX"/>
    <property type="match status" value="1"/>
</dbReference>
<dbReference type="AlphaFoldDB" id="A0A816JJF9"/>
<evidence type="ECO:0000259" key="2">
    <source>
        <dbReference type="PROSITE" id="PS50181"/>
    </source>
</evidence>
<feature type="region of interest" description="Disordered" evidence="1">
    <location>
        <begin position="1"/>
        <end position="26"/>
    </location>
</feature>
<reference evidence="3" key="1">
    <citation type="submission" date="2021-01" db="EMBL/GenBank/DDBJ databases">
        <authorList>
            <consortium name="Genoscope - CEA"/>
            <person name="William W."/>
        </authorList>
    </citation>
    <scope>NUCLEOTIDE SEQUENCE</scope>
</reference>
<accession>A0A816JJF9</accession>
<dbReference type="SUPFAM" id="SSF81383">
    <property type="entry name" value="F-box domain"/>
    <property type="match status" value="1"/>
</dbReference>
<evidence type="ECO:0000313" key="3">
    <source>
        <dbReference type="EMBL" id="CAF1825244.1"/>
    </source>
</evidence>
<protein>
    <submittedName>
        <fullName evidence="3">(rape) hypothetical protein</fullName>
    </submittedName>
</protein>
<feature type="compositionally biased region" description="Polar residues" evidence="1">
    <location>
        <begin position="1"/>
        <end position="11"/>
    </location>
</feature>